<keyword evidence="1" id="KW-0812">Transmembrane</keyword>
<dbReference type="SUPFAM" id="SSF48317">
    <property type="entry name" value="Acid phosphatase/Vanadium-dependent haloperoxidase"/>
    <property type="match status" value="1"/>
</dbReference>
<dbReference type="RefSeq" id="WP_183370861.1">
    <property type="nucleotide sequence ID" value="NZ_BAABHL010000040.1"/>
</dbReference>
<feature type="transmembrane region" description="Helical" evidence="1">
    <location>
        <begin position="12"/>
        <end position="33"/>
    </location>
</feature>
<keyword evidence="1" id="KW-1133">Transmembrane helix</keyword>
<feature type="transmembrane region" description="Helical" evidence="1">
    <location>
        <begin position="149"/>
        <end position="170"/>
    </location>
</feature>
<dbReference type="Gene3D" id="1.20.144.10">
    <property type="entry name" value="Phosphatidic acid phosphatase type 2/haloperoxidase"/>
    <property type="match status" value="1"/>
</dbReference>
<gene>
    <name evidence="2" type="ORF">BKA16_002404</name>
</gene>
<name>A0A840EW03_9ACTN</name>
<feature type="transmembrane region" description="Helical" evidence="1">
    <location>
        <begin position="125"/>
        <end position="142"/>
    </location>
</feature>
<dbReference type="Proteomes" id="UP000551501">
    <property type="component" value="Unassembled WGS sequence"/>
</dbReference>
<protein>
    <submittedName>
        <fullName evidence="2">Membrane-associated phospholipid phosphatase</fullName>
    </submittedName>
</protein>
<feature type="transmembrane region" description="Helical" evidence="1">
    <location>
        <begin position="176"/>
        <end position="196"/>
    </location>
</feature>
<dbReference type="EMBL" id="JACIFP010000001">
    <property type="protein sequence ID" value="MBB4135852.1"/>
    <property type="molecule type" value="Genomic_DNA"/>
</dbReference>
<evidence type="ECO:0000313" key="3">
    <source>
        <dbReference type="Proteomes" id="UP000551501"/>
    </source>
</evidence>
<comment type="caution">
    <text evidence="2">The sequence shown here is derived from an EMBL/GenBank/DDBJ whole genome shotgun (WGS) entry which is preliminary data.</text>
</comment>
<proteinExistence type="predicted"/>
<keyword evidence="3" id="KW-1185">Reference proteome</keyword>
<dbReference type="InterPro" id="IPR036938">
    <property type="entry name" value="PAP2/HPO_sf"/>
</dbReference>
<sequence>MSSATTHRIGTLAGAVVAIALAACTFAVFVRWYPGQASDEQTMQFWATLLGHDVPTTGWLGHNQLAVLAGIGVVLAAICICRRSARLAAHATVLVLGAVIVAVLLKSGLERPSLGVGAVTNSFPSNTVAAFGAAAFALISISPKRIRRAVAAVSLIGSLTVSVSVVGLQWHRPSDVIGGWLVAVAAAFAAECVVPVRGRALTGTS</sequence>
<accession>A0A840EW03</accession>
<dbReference type="AlphaFoldDB" id="A0A840EW03"/>
<organism evidence="2 3">
    <name type="scientific">Gordonia humi</name>
    <dbReference type="NCBI Taxonomy" id="686429"/>
    <lineage>
        <taxon>Bacteria</taxon>
        <taxon>Bacillati</taxon>
        <taxon>Actinomycetota</taxon>
        <taxon>Actinomycetes</taxon>
        <taxon>Mycobacteriales</taxon>
        <taxon>Gordoniaceae</taxon>
        <taxon>Gordonia</taxon>
    </lineage>
</organism>
<evidence type="ECO:0000256" key="1">
    <source>
        <dbReference type="SAM" id="Phobius"/>
    </source>
</evidence>
<evidence type="ECO:0000313" key="2">
    <source>
        <dbReference type="EMBL" id="MBB4135852.1"/>
    </source>
</evidence>
<keyword evidence="1" id="KW-0472">Membrane</keyword>
<feature type="transmembrane region" description="Helical" evidence="1">
    <location>
        <begin position="87"/>
        <end position="105"/>
    </location>
</feature>
<feature type="transmembrane region" description="Helical" evidence="1">
    <location>
        <begin position="59"/>
        <end position="80"/>
    </location>
</feature>
<reference evidence="2 3" key="1">
    <citation type="submission" date="2020-08" db="EMBL/GenBank/DDBJ databases">
        <title>Sequencing the genomes of 1000 actinobacteria strains.</title>
        <authorList>
            <person name="Klenk H.-P."/>
        </authorList>
    </citation>
    <scope>NUCLEOTIDE SEQUENCE [LARGE SCALE GENOMIC DNA]</scope>
    <source>
        <strain evidence="2 3">DSM 45298</strain>
    </source>
</reference>